<keyword evidence="4" id="KW-0378">Hydrolase</keyword>
<keyword evidence="5" id="KW-0611">Plant defense</keyword>
<comment type="catalytic activity">
    <reaction evidence="7">
        <text>NAD(+) + H2O = ADP-D-ribose + nicotinamide + H(+)</text>
        <dbReference type="Rhea" id="RHEA:16301"/>
        <dbReference type="ChEBI" id="CHEBI:15377"/>
        <dbReference type="ChEBI" id="CHEBI:15378"/>
        <dbReference type="ChEBI" id="CHEBI:17154"/>
        <dbReference type="ChEBI" id="CHEBI:57540"/>
        <dbReference type="ChEBI" id="CHEBI:57967"/>
        <dbReference type="EC" id="3.2.2.6"/>
    </reaction>
    <physiologicalReaction direction="left-to-right" evidence="7">
        <dbReference type="Rhea" id="RHEA:16302"/>
    </physiologicalReaction>
</comment>
<dbReference type="EC" id="3.2.2.6" evidence="1"/>
<dbReference type="PANTHER" id="PTHR11017:SF333">
    <property type="entry name" value="ADP-RIBOSYL CYCLASE_CYCLIC ADP-RIBOSE HYDROLASE-RELATED"/>
    <property type="match status" value="1"/>
</dbReference>
<dbReference type="Gramene" id="A03p09950.2_BraZ1">
    <property type="protein sequence ID" value="A03p09950.2_BraZ1.CDS"/>
    <property type="gene ID" value="A03g09950.2_BraZ1"/>
</dbReference>
<reference evidence="10 11" key="1">
    <citation type="submission" date="2021-07" db="EMBL/GenBank/DDBJ databases">
        <authorList>
            <consortium name="Genoscope - CEA"/>
            <person name="William W."/>
        </authorList>
    </citation>
    <scope>NUCLEOTIDE SEQUENCE [LARGE SCALE GENOMIC DNA]</scope>
</reference>
<dbReference type="InterPro" id="IPR045344">
    <property type="entry name" value="C-JID"/>
</dbReference>
<dbReference type="SMART" id="SM00255">
    <property type="entry name" value="TIR"/>
    <property type="match status" value="1"/>
</dbReference>
<dbReference type="InterPro" id="IPR035897">
    <property type="entry name" value="Toll_tir_struct_dom_sf"/>
</dbReference>
<dbReference type="PROSITE" id="PS50104">
    <property type="entry name" value="TIR"/>
    <property type="match status" value="1"/>
</dbReference>
<dbReference type="InterPro" id="IPR011713">
    <property type="entry name" value="Leu-rich_rpt_3"/>
</dbReference>
<dbReference type="EMBL" id="LS974619">
    <property type="protein sequence ID" value="CAG7879652.1"/>
    <property type="molecule type" value="Genomic_DNA"/>
</dbReference>
<dbReference type="InterPro" id="IPR032675">
    <property type="entry name" value="LRR_dom_sf"/>
</dbReference>
<dbReference type="InterPro" id="IPR042197">
    <property type="entry name" value="Apaf_helical"/>
</dbReference>
<dbReference type="Pfam" id="PF01582">
    <property type="entry name" value="TIR"/>
    <property type="match status" value="1"/>
</dbReference>
<keyword evidence="3" id="KW-0677">Repeat</keyword>
<evidence type="ECO:0000313" key="11">
    <source>
        <dbReference type="Proteomes" id="UP000694005"/>
    </source>
</evidence>
<dbReference type="GO" id="GO:0061809">
    <property type="term" value="F:NAD+ nucleosidase activity, cyclic ADP-ribose generating"/>
    <property type="evidence" value="ECO:0007669"/>
    <property type="project" value="UniProtKB-EC"/>
</dbReference>
<feature type="domain" description="TIR" evidence="9">
    <location>
        <begin position="70"/>
        <end position="234"/>
    </location>
</feature>
<name>A0A8D9DLN2_BRACM</name>
<dbReference type="SUPFAM" id="SSF52047">
    <property type="entry name" value="RNI-like"/>
    <property type="match status" value="1"/>
</dbReference>
<dbReference type="InterPro" id="IPR044974">
    <property type="entry name" value="Disease_R_plants"/>
</dbReference>
<keyword evidence="2" id="KW-0433">Leucine-rich repeat</keyword>
<dbReference type="AlphaFoldDB" id="A0A8D9DLN2"/>
<evidence type="ECO:0000256" key="1">
    <source>
        <dbReference type="ARBA" id="ARBA00011982"/>
    </source>
</evidence>
<evidence type="ECO:0000256" key="5">
    <source>
        <dbReference type="ARBA" id="ARBA00022821"/>
    </source>
</evidence>
<dbReference type="Pfam" id="PF23282">
    <property type="entry name" value="WHD_ROQ1"/>
    <property type="match status" value="1"/>
</dbReference>
<dbReference type="GO" id="GO:0043531">
    <property type="term" value="F:ADP binding"/>
    <property type="evidence" value="ECO:0007669"/>
    <property type="project" value="InterPro"/>
</dbReference>
<feature type="compositionally biased region" description="Low complexity" evidence="8">
    <location>
        <begin position="48"/>
        <end position="58"/>
    </location>
</feature>
<dbReference type="InterPro" id="IPR058192">
    <property type="entry name" value="WHD_ROQ1-like"/>
</dbReference>
<dbReference type="Gene3D" id="1.10.8.430">
    <property type="entry name" value="Helical domain of apoptotic protease-activating factors"/>
    <property type="match status" value="1"/>
</dbReference>
<dbReference type="InterPro" id="IPR002182">
    <property type="entry name" value="NB-ARC"/>
</dbReference>
<dbReference type="Pfam" id="PF20160">
    <property type="entry name" value="C-JID"/>
    <property type="match status" value="1"/>
</dbReference>
<gene>
    <name evidence="10" type="ORF">BRAPAZ1V2_A03P09950.2</name>
</gene>
<dbReference type="Gene3D" id="3.80.10.10">
    <property type="entry name" value="Ribonuclease Inhibitor"/>
    <property type="match status" value="3"/>
</dbReference>
<dbReference type="Pfam" id="PF00931">
    <property type="entry name" value="NB-ARC"/>
    <property type="match status" value="1"/>
</dbReference>
<organism evidence="10 11">
    <name type="scientific">Brassica campestris</name>
    <name type="common">Field mustard</name>
    <dbReference type="NCBI Taxonomy" id="3711"/>
    <lineage>
        <taxon>Eukaryota</taxon>
        <taxon>Viridiplantae</taxon>
        <taxon>Streptophyta</taxon>
        <taxon>Embryophyta</taxon>
        <taxon>Tracheophyta</taxon>
        <taxon>Spermatophyta</taxon>
        <taxon>Magnoliopsida</taxon>
        <taxon>eudicotyledons</taxon>
        <taxon>Gunneridae</taxon>
        <taxon>Pentapetalae</taxon>
        <taxon>rosids</taxon>
        <taxon>malvids</taxon>
        <taxon>Brassicales</taxon>
        <taxon>Brassicaceae</taxon>
        <taxon>Brassiceae</taxon>
        <taxon>Brassica</taxon>
    </lineage>
</organism>
<dbReference type="InterPro" id="IPR027417">
    <property type="entry name" value="P-loop_NTPase"/>
</dbReference>
<dbReference type="SUPFAM" id="SSF52058">
    <property type="entry name" value="L domain-like"/>
    <property type="match status" value="2"/>
</dbReference>
<dbReference type="SUPFAM" id="SSF52200">
    <property type="entry name" value="Toll/Interleukin receptor TIR domain"/>
    <property type="match status" value="1"/>
</dbReference>
<dbReference type="SUPFAM" id="SSF46785">
    <property type="entry name" value="Winged helix' DNA-binding domain"/>
    <property type="match status" value="1"/>
</dbReference>
<dbReference type="InterPro" id="IPR036390">
    <property type="entry name" value="WH_DNA-bd_sf"/>
</dbReference>
<feature type="region of interest" description="Disordered" evidence="8">
    <location>
        <begin position="42"/>
        <end position="68"/>
    </location>
</feature>
<dbReference type="PRINTS" id="PR00364">
    <property type="entry name" value="DISEASERSIST"/>
</dbReference>
<dbReference type="InterPro" id="IPR000157">
    <property type="entry name" value="TIR_dom"/>
</dbReference>
<dbReference type="FunFam" id="3.40.50.300:FF:001002">
    <property type="entry name" value="Disease resistance protein (TIR-NBS-LRR class)"/>
    <property type="match status" value="1"/>
</dbReference>
<dbReference type="Pfam" id="PF07725">
    <property type="entry name" value="LRR_3"/>
    <property type="match status" value="1"/>
</dbReference>
<dbReference type="FunFam" id="3.80.10.10:FF:000845">
    <property type="entry name" value="Disease resistance protein (TIR-NBS-LRR class)"/>
    <property type="match status" value="1"/>
</dbReference>
<dbReference type="FunFam" id="1.10.8.430:FF:000002">
    <property type="entry name" value="Disease resistance protein (TIR-NBS-LRR class)"/>
    <property type="match status" value="1"/>
</dbReference>
<evidence type="ECO:0000256" key="3">
    <source>
        <dbReference type="ARBA" id="ARBA00022737"/>
    </source>
</evidence>
<evidence type="ECO:0000256" key="7">
    <source>
        <dbReference type="ARBA" id="ARBA00047304"/>
    </source>
</evidence>
<keyword evidence="6" id="KW-0520">NAD</keyword>
<dbReference type="SUPFAM" id="SSF52540">
    <property type="entry name" value="P-loop containing nucleoside triphosphate hydrolases"/>
    <property type="match status" value="1"/>
</dbReference>
<dbReference type="PANTHER" id="PTHR11017">
    <property type="entry name" value="LEUCINE-RICH REPEAT-CONTAINING PROTEIN"/>
    <property type="match status" value="1"/>
</dbReference>
<dbReference type="GO" id="GO:0007165">
    <property type="term" value="P:signal transduction"/>
    <property type="evidence" value="ECO:0007669"/>
    <property type="project" value="InterPro"/>
</dbReference>
<proteinExistence type="predicted"/>
<evidence type="ECO:0000256" key="4">
    <source>
        <dbReference type="ARBA" id="ARBA00022801"/>
    </source>
</evidence>
<accession>A0A8D9DLN2</accession>
<evidence type="ECO:0000256" key="2">
    <source>
        <dbReference type="ARBA" id="ARBA00022614"/>
    </source>
</evidence>
<dbReference type="Gene3D" id="3.40.50.10140">
    <property type="entry name" value="Toll/interleukin-1 receptor homology (TIR) domain"/>
    <property type="match status" value="1"/>
</dbReference>
<evidence type="ECO:0000259" key="9">
    <source>
        <dbReference type="PROSITE" id="PS50104"/>
    </source>
</evidence>
<dbReference type="Gene3D" id="3.40.50.300">
    <property type="entry name" value="P-loop containing nucleotide triphosphate hydrolases"/>
    <property type="match status" value="1"/>
</dbReference>
<evidence type="ECO:0000313" key="10">
    <source>
        <dbReference type="EMBL" id="CAG7879652.1"/>
    </source>
</evidence>
<sequence length="1198" mass="135298">MDSSFFLTTVAAAIGLFILTTVAAAIGLFTLLRKLRLHQDDNREKDSSSSSPSSSLSPSPVPPPSSSRIWTHHVFPSFRGEDVRKDFLSHIQMEFQRKGITPFIDNEIKRGDDIGPELIRAIRGSKIAIILLSRNYASSKWCLDELVEIMKCREELGQTVMAIFYKVDPSDVKKLAGDFGRVFKKTCAGRTKENIERWRQALAKVATIAGYHSSNWDNEAAMIKKIATDISDMLNNFTPSNDFDGLVGMGAHLEKMEPLLCLGSDEVRMIGIWGPPGIGKITIARVVYNQLSDSFQLSVFMDDIKGNYSRLCSDDYSLKLQLQKQFMSQITNHKDMVVSHLGVASNRLKDKKVLVVLDGVDQSVQLEAMAKETWWFGPGSRIIITAQDQKLFRAHGVNLIYKVDFPTKDEALQIFCTYSFGQKSPKDGFEELAREVTRLAGELPLGLRVMGSYFRGMSKQEWRNSLPRLRTSLDTDIRSILKFSYDALDDEDKDLFLHIACFFNSQEIRKVEEHLAKKFLEVRQRLNVLAEKSLISIDRGVIRMHSLLEKLGREIVCKQSIHEPRLRQFLWEETEIFEVLTGDTTGGSKSVIGIKLEYSTEGEKIEISEKAFEGMSNLQFLKVSGYSHPLQLTRGLNYISHKLRFLEWTQFPMTCLPSILNLEFLVELIMHTSKLEKLWEGTKPLPCLKWMNLRYSENLKELPDLSTATNLELDLRNCSSLIKLPSLNGNSLEKLYIGGCSSLVEFPSFIENAVSLRKLDLRSYPNILELPSYVGNATNLEKLDLSNCLDLVELPLSLGNLQKLKKLVLTGCSKLEVFPTNINLESLERLDLAGCSSLDLGGCSTIGNVPSLRMLNLRSLPQLLDLPSFIGNAINLYLLDLSGCSNLVELPVFIGNLQKLSMLGLQGCSKLEFLPTNINLESLSWLNLRDCSMLKCFPQISTNIRHLDLTGTAIEQVPPSIRSWPRLKELKMSYFENLKEFPHALERITELCLTDTDIQELPPWVKQISCLNSFVLKGCRKLVSIPPISDSIRFLDASDCESLEILECSFHNKIITLNFANCFKLNQEARDLIIQNSREAVLPGGQVPAYFTHRATGGGPLSIKLNEKALPISLRFKACILLVDKGDHDACSKEKSTEVFAMYKNRHHRLYPALAQHLYTFEVEKEVTSSELLFEFKLENDDVWKIGECGLVQHLEVP</sequence>
<dbReference type="FunFam" id="3.40.50.10140:FF:000007">
    <property type="entry name" value="Disease resistance protein (TIR-NBS-LRR class)"/>
    <property type="match status" value="1"/>
</dbReference>
<dbReference type="GO" id="GO:0006952">
    <property type="term" value="P:defense response"/>
    <property type="evidence" value="ECO:0007669"/>
    <property type="project" value="UniProtKB-KW"/>
</dbReference>
<evidence type="ECO:0000256" key="8">
    <source>
        <dbReference type="SAM" id="MobiDB-lite"/>
    </source>
</evidence>
<evidence type="ECO:0000256" key="6">
    <source>
        <dbReference type="ARBA" id="ARBA00023027"/>
    </source>
</evidence>
<protein>
    <recommendedName>
        <fullName evidence="1">ADP-ribosyl cyclase/cyclic ADP-ribose hydrolase</fullName>
        <ecNumber evidence="1">3.2.2.6</ecNumber>
    </recommendedName>
</protein>
<dbReference type="Proteomes" id="UP000694005">
    <property type="component" value="Chromosome A03"/>
</dbReference>